<feature type="compositionally biased region" description="Low complexity" evidence="1">
    <location>
        <begin position="29"/>
        <end position="38"/>
    </location>
</feature>
<name>A0AAD2DTX2_9LAMI</name>
<sequence>MPSQVRWSSMPRVPRLQDEEGNDLTETGSESIDISLSSEDNDGLDGRRRGPNYGTNGRADEYGRTPLTVGGNRYLCEFFFLYVLYSMQNGVTRKWNANGCCSR</sequence>
<evidence type="ECO:0000313" key="3">
    <source>
        <dbReference type="Proteomes" id="UP000834106"/>
    </source>
</evidence>
<keyword evidence="3" id="KW-1185">Reference proteome</keyword>
<dbReference type="AlphaFoldDB" id="A0AAD2DTX2"/>
<protein>
    <submittedName>
        <fullName evidence="2">Uncharacterized protein</fullName>
    </submittedName>
</protein>
<gene>
    <name evidence="2" type="ORF">FPE_LOCUS11948</name>
</gene>
<organism evidence="2 3">
    <name type="scientific">Fraxinus pennsylvanica</name>
    <dbReference type="NCBI Taxonomy" id="56036"/>
    <lineage>
        <taxon>Eukaryota</taxon>
        <taxon>Viridiplantae</taxon>
        <taxon>Streptophyta</taxon>
        <taxon>Embryophyta</taxon>
        <taxon>Tracheophyta</taxon>
        <taxon>Spermatophyta</taxon>
        <taxon>Magnoliopsida</taxon>
        <taxon>eudicotyledons</taxon>
        <taxon>Gunneridae</taxon>
        <taxon>Pentapetalae</taxon>
        <taxon>asterids</taxon>
        <taxon>lamiids</taxon>
        <taxon>Lamiales</taxon>
        <taxon>Oleaceae</taxon>
        <taxon>Oleeae</taxon>
        <taxon>Fraxinus</taxon>
    </lineage>
</organism>
<dbReference type="EMBL" id="OU503042">
    <property type="protein sequence ID" value="CAI9764518.1"/>
    <property type="molecule type" value="Genomic_DNA"/>
</dbReference>
<dbReference type="Proteomes" id="UP000834106">
    <property type="component" value="Chromosome 7"/>
</dbReference>
<evidence type="ECO:0000313" key="2">
    <source>
        <dbReference type="EMBL" id="CAI9764518.1"/>
    </source>
</evidence>
<feature type="region of interest" description="Disordered" evidence="1">
    <location>
        <begin position="1"/>
        <end position="64"/>
    </location>
</feature>
<proteinExistence type="predicted"/>
<reference evidence="2" key="1">
    <citation type="submission" date="2023-05" db="EMBL/GenBank/DDBJ databases">
        <authorList>
            <person name="Huff M."/>
        </authorList>
    </citation>
    <scope>NUCLEOTIDE SEQUENCE</scope>
</reference>
<accession>A0AAD2DTX2</accession>
<evidence type="ECO:0000256" key="1">
    <source>
        <dbReference type="SAM" id="MobiDB-lite"/>
    </source>
</evidence>